<evidence type="ECO:0008006" key="3">
    <source>
        <dbReference type="Google" id="ProtNLM"/>
    </source>
</evidence>
<keyword evidence="2" id="KW-1185">Reference proteome</keyword>
<evidence type="ECO:0000313" key="1">
    <source>
        <dbReference type="EMBL" id="MQS39320.1"/>
    </source>
</evidence>
<dbReference type="RefSeq" id="WP_153486770.1">
    <property type="nucleotide sequence ID" value="NZ_VDEQ01000319.1"/>
</dbReference>
<reference evidence="1 2" key="1">
    <citation type="submission" date="2019-06" db="EMBL/GenBank/DDBJ databases">
        <title>Comparative genomics and metabolomics analyses of clavulanic acid producing Streptomyces species provides insight into specialized metabolism and evolution of beta-lactam biosynthetic gene clusters.</title>
        <authorList>
            <person name="Moore M.A."/>
            <person name="Cruz-Morales P."/>
            <person name="Barona Gomez F."/>
            <person name="Kapil T."/>
        </authorList>
    </citation>
    <scope>NUCLEOTIDE SEQUENCE [LARGE SCALE GENOMIC DNA]</scope>
    <source>
        <strain evidence="1 2">T-272</strain>
    </source>
</reference>
<gene>
    <name evidence="1" type="ORF">FFZ77_28185</name>
</gene>
<proteinExistence type="predicted"/>
<name>A0ABW9P161_9ACTN</name>
<evidence type="ECO:0000313" key="2">
    <source>
        <dbReference type="Proteomes" id="UP000460558"/>
    </source>
</evidence>
<sequence>MAWEEWAEIKAEVTAQHAHGTSLNQLAPVGGGGSTPDLAFSTADKRAAVKAINDDLEPGVRRHGQHAMESVNAAAREFGPRDGEGWDTSDALKKTQETWTEQVKGLLDSLAAQKTALSATAIDFRSDDLDIAAQMARQSRIDDY</sequence>
<accession>A0ABW9P161</accession>
<protein>
    <recommendedName>
        <fullName evidence="3">WXG100 family type VII secretion target</fullName>
    </recommendedName>
</protein>
<comment type="caution">
    <text evidence="1">The sequence shown here is derived from an EMBL/GenBank/DDBJ whole genome shotgun (WGS) entry which is preliminary data.</text>
</comment>
<dbReference type="EMBL" id="VDEQ01000319">
    <property type="protein sequence ID" value="MQS39320.1"/>
    <property type="molecule type" value="Genomic_DNA"/>
</dbReference>
<dbReference type="Proteomes" id="UP000460558">
    <property type="component" value="Unassembled WGS sequence"/>
</dbReference>
<organism evidence="1 2">
    <name type="scientific">Streptomyces katsurahamanus</name>
    <dbReference type="NCBI Taxonomy" id="2577098"/>
    <lineage>
        <taxon>Bacteria</taxon>
        <taxon>Bacillati</taxon>
        <taxon>Actinomycetota</taxon>
        <taxon>Actinomycetes</taxon>
        <taxon>Kitasatosporales</taxon>
        <taxon>Streptomycetaceae</taxon>
        <taxon>Streptomyces</taxon>
    </lineage>
</organism>